<dbReference type="EMBL" id="BEZZ01000053">
    <property type="protein sequence ID" value="GCC24306.1"/>
    <property type="molecule type" value="Genomic_DNA"/>
</dbReference>
<evidence type="ECO:0000313" key="1">
    <source>
        <dbReference type="EMBL" id="GCC24306.1"/>
    </source>
</evidence>
<accession>A0A401S1Q3</accession>
<gene>
    <name evidence="1" type="ORF">chiPu_0002706</name>
</gene>
<keyword evidence="2" id="KW-1185">Reference proteome</keyword>
<organism evidence="1 2">
    <name type="scientific">Chiloscyllium punctatum</name>
    <name type="common">Brownbanded bambooshark</name>
    <name type="synonym">Hemiscyllium punctatum</name>
    <dbReference type="NCBI Taxonomy" id="137246"/>
    <lineage>
        <taxon>Eukaryota</taxon>
        <taxon>Metazoa</taxon>
        <taxon>Chordata</taxon>
        <taxon>Craniata</taxon>
        <taxon>Vertebrata</taxon>
        <taxon>Chondrichthyes</taxon>
        <taxon>Elasmobranchii</taxon>
        <taxon>Galeomorphii</taxon>
        <taxon>Galeoidea</taxon>
        <taxon>Orectolobiformes</taxon>
        <taxon>Hemiscylliidae</taxon>
        <taxon>Chiloscyllium</taxon>
    </lineage>
</organism>
<dbReference type="Proteomes" id="UP000287033">
    <property type="component" value="Unassembled WGS sequence"/>
</dbReference>
<sequence>MARESGARRSRRVTSVALSPLEPLAHVNINGENFEALQKVGEQRLPGERGRNRPMKCCESMNVFYRGFDQFAFVPPMHTS</sequence>
<name>A0A401S1Q3_CHIPU</name>
<evidence type="ECO:0000313" key="2">
    <source>
        <dbReference type="Proteomes" id="UP000287033"/>
    </source>
</evidence>
<comment type="caution">
    <text evidence="1">The sequence shown here is derived from an EMBL/GenBank/DDBJ whole genome shotgun (WGS) entry which is preliminary data.</text>
</comment>
<dbReference type="AlphaFoldDB" id="A0A401S1Q3"/>
<reference evidence="1 2" key="1">
    <citation type="journal article" date="2018" name="Nat. Ecol. Evol.">
        <title>Shark genomes provide insights into elasmobranch evolution and the origin of vertebrates.</title>
        <authorList>
            <person name="Hara Y"/>
            <person name="Yamaguchi K"/>
            <person name="Onimaru K"/>
            <person name="Kadota M"/>
            <person name="Koyanagi M"/>
            <person name="Keeley SD"/>
            <person name="Tatsumi K"/>
            <person name="Tanaka K"/>
            <person name="Motone F"/>
            <person name="Kageyama Y"/>
            <person name="Nozu R"/>
            <person name="Adachi N"/>
            <person name="Nishimura O"/>
            <person name="Nakagawa R"/>
            <person name="Tanegashima C"/>
            <person name="Kiyatake I"/>
            <person name="Matsumoto R"/>
            <person name="Murakumo K"/>
            <person name="Nishida K"/>
            <person name="Terakita A"/>
            <person name="Kuratani S"/>
            <person name="Sato K"/>
            <person name="Hyodo S Kuraku.S."/>
        </authorList>
    </citation>
    <scope>NUCLEOTIDE SEQUENCE [LARGE SCALE GENOMIC DNA]</scope>
</reference>
<proteinExistence type="predicted"/>
<protein>
    <submittedName>
        <fullName evidence="1">Uncharacterized protein</fullName>
    </submittedName>
</protein>